<accession>A0A365QPD1</accession>
<protein>
    <submittedName>
        <fullName evidence="2">SMI1/KNR4 family protein</fullName>
    </submittedName>
</protein>
<keyword evidence="3" id="KW-1185">Reference proteome</keyword>
<dbReference type="InterPro" id="IPR018958">
    <property type="entry name" value="Knr4/Smi1-like_dom"/>
</dbReference>
<reference evidence="2 3" key="1">
    <citation type="submission" date="2018-06" db="EMBL/GenBank/DDBJ databases">
        <title>Draft genome sequence of Burkholderia reimsis strain BE51 isolated from a French agricultural soil.</title>
        <authorList>
            <person name="Esmaeel Q."/>
        </authorList>
    </citation>
    <scope>NUCLEOTIDE SEQUENCE [LARGE SCALE GENOMIC DNA]</scope>
    <source>
        <strain evidence="2 3">BE51</strain>
    </source>
</reference>
<sequence length="174" mass="19167">MPVLYGVKPAAPFFTELESRIGFGIPVEYANFLKKWNGLFVSGADYLDLDFSGVDNGVISFSSLFGLAANNDNFDLIEQNERVRDEVGFLNEFFVIGDDPGGNYYALAKFGDARKVLYWDRTNLHAGDTAKPDIAKVAECGNLYCVADGFPAFLDTVVAGTKHMQFIPVDDWPG</sequence>
<evidence type="ECO:0000313" key="2">
    <source>
        <dbReference type="EMBL" id="RBB35974.1"/>
    </source>
</evidence>
<dbReference type="Proteomes" id="UP000252458">
    <property type="component" value="Unassembled WGS sequence"/>
</dbReference>
<gene>
    <name evidence="2" type="ORF">DPV79_26875</name>
</gene>
<dbReference type="AlphaFoldDB" id="A0A365QPD1"/>
<dbReference type="EMBL" id="QMFZ01000026">
    <property type="protein sequence ID" value="RBB35974.1"/>
    <property type="molecule type" value="Genomic_DNA"/>
</dbReference>
<name>A0A365QPD1_9BURK</name>
<evidence type="ECO:0000259" key="1">
    <source>
        <dbReference type="Pfam" id="PF09346"/>
    </source>
</evidence>
<organism evidence="2 3">
    <name type="scientific">Burkholderia reimsis</name>
    <dbReference type="NCBI Taxonomy" id="2234132"/>
    <lineage>
        <taxon>Bacteria</taxon>
        <taxon>Pseudomonadati</taxon>
        <taxon>Pseudomonadota</taxon>
        <taxon>Betaproteobacteria</taxon>
        <taxon>Burkholderiales</taxon>
        <taxon>Burkholderiaceae</taxon>
        <taxon>Burkholderia</taxon>
    </lineage>
</organism>
<evidence type="ECO:0000313" key="3">
    <source>
        <dbReference type="Proteomes" id="UP000252458"/>
    </source>
</evidence>
<dbReference type="InterPro" id="IPR037883">
    <property type="entry name" value="Knr4/Smi1-like_sf"/>
</dbReference>
<proteinExistence type="predicted"/>
<dbReference type="Pfam" id="PF09346">
    <property type="entry name" value="SMI1_KNR4"/>
    <property type="match status" value="1"/>
</dbReference>
<dbReference type="Gene3D" id="3.40.1580.10">
    <property type="entry name" value="SMI1/KNR4-like"/>
    <property type="match status" value="1"/>
</dbReference>
<dbReference type="RefSeq" id="WP_113046899.1">
    <property type="nucleotide sequence ID" value="NZ_QMFZ01000026.1"/>
</dbReference>
<feature type="domain" description="Knr4/Smi1-like" evidence="1">
    <location>
        <begin position="15"/>
        <end position="155"/>
    </location>
</feature>
<dbReference type="SUPFAM" id="SSF160631">
    <property type="entry name" value="SMI1/KNR4-like"/>
    <property type="match status" value="1"/>
</dbReference>
<comment type="caution">
    <text evidence="2">The sequence shown here is derived from an EMBL/GenBank/DDBJ whole genome shotgun (WGS) entry which is preliminary data.</text>
</comment>